<evidence type="ECO:0000313" key="7">
    <source>
        <dbReference type="EMBL" id="PKZ13983.1"/>
    </source>
</evidence>
<dbReference type="InterPro" id="IPR051206">
    <property type="entry name" value="NAMLAA_amidase_2"/>
</dbReference>
<dbReference type="Proteomes" id="UP000242263">
    <property type="component" value="Unassembled WGS sequence"/>
</dbReference>
<evidence type="ECO:0000256" key="4">
    <source>
        <dbReference type="ARBA" id="ARBA00023316"/>
    </source>
</evidence>
<dbReference type="SMART" id="SM01095">
    <property type="entry name" value="Cpl-7"/>
    <property type="match status" value="3"/>
</dbReference>
<dbReference type="GO" id="GO:0009254">
    <property type="term" value="P:peptidoglycan turnover"/>
    <property type="evidence" value="ECO:0007669"/>
    <property type="project" value="TreeGrafter"/>
</dbReference>
<evidence type="ECO:0000256" key="3">
    <source>
        <dbReference type="ARBA" id="ARBA00022801"/>
    </source>
</evidence>
<feature type="domain" description="Cpl-7 lysozyme C-terminal" evidence="6">
    <location>
        <begin position="192"/>
        <end position="233"/>
    </location>
</feature>
<dbReference type="Pfam" id="PF08230">
    <property type="entry name" value="CW_7"/>
    <property type="match status" value="3"/>
</dbReference>
<dbReference type="InterPro" id="IPR002502">
    <property type="entry name" value="Amidase_domain"/>
</dbReference>
<feature type="domain" description="N-acetylmuramoyl-L-alanine amidase" evidence="5">
    <location>
        <begin position="16"/>
        <end position="157"/>
    </location>
</feature>
<gene>
    <name evidence="7" type="ORF">CYJ32_07540</name>
</gene>
<keyword evidence="3" id="KW-0378">Hydrolase</keyword>
<dbReference type="RefSeq" id="WP_101541605.1">
    <property type="nucleotide sequence ID" value="NZ_PKGU01000007.1"/>
</dbReference>
<sequence>MKNWDTVDADVVQLMNRHYTPGRDGATIRFIVVHHNAANLTVGGCWQTWQNRPASAHYQVEENGTIGQLVWDKDTAWHAGTWSANIQSIGIEHADKLINGQWQLTQTAVDNGAHLVAALCKQYKMGAPQWGVNVFPHSRFSSTACPASLQGAQNAEYMRLAQAYYAQMNGGAAVAPAPAGQTSNEKRGRKDNDTIASEVIQGLWGVGTERSMRLAQAGYDYNLIQSLVNQKLGMGTGTSQPVESVDSIARKVINGEFGNGDERAHKLEAAGYDYAAVQAKVNELLGQGNGGGQDLTAIARRVIAGEFGNGDTRRARLALAGYDYAAVQARVNQLV</sequence>
<dbReference type="InterPro" id="IPR013168">
    <property type="entry name" value="Cpl_7_lyso_C"/>
</dbReference>
<evidence type="ECO:0000259" key="5">
    <source>
        <dbReference type="SMART" id="SM00644"/>
    </source>
</evidence>
<proteinExistence type="predicted"/>
<dbReference type="CDD" id="cd06583">
    <property type="entry name" value="PGRP"/>
    <property type="match status" value="1"/>
</dbReference>
<feature type="domain" description="Cpl-7 lysozyme C-terminal" evidence="6">
    <location>
        <begin position="295"/>
        <end position="335"/>
    </location>
</feature>
<dbReference type="GO" id="GO:0008745">
    <property type="term" value="F:N-acetylmuramoyl-L-alanine amidase activity"/>
    <property type="evidence" value="ECO:0007669"/>
    <property type="project" value="UniProtKB-EC"/>
</dbReference>
<comment type="caution">
    <text evidence="7">The sequence shown here is derived from an EMBL/GenBank/DDBJ whole genome shotgun (WGS) entry which is preliminary data.</text>
</comment>
<dbReference type="SMART" id="SM00644">
    <property type="entry name" value="Ami_2"/>
    <property type="match status" value="1"/>
</dbReference>
<accession>A0A2I1M1G6</accession>
<keyword evidence="4" id="KW-0961">Cell wall biogenesis/degradation</keyword>
<comment type="catalytic activity">
    <reaction evidence="1">
        <text>Hydrolyzes the link between N-acetylmuramoyl residues and L-amino acid residues in certain cell-wall glycopeptides.</text>
        <dbReference type="EC" id="3.5.1.28"/>
    </reaction>
</comment>
<feature type="domain" description="Cpl-7 lysozyme C-terminal" evidence="6">
    <location>
        <begin position="245"/>
        <end position="286"/>
    </location>
</feature>
<reference evidence="7 8" key="1">
    <citation type="submission" date="2017-12" db="EMBL/GenBank/DDBJ databases">
        <title>Phylogenetic diversity of female urinary microbiome.</title>
        <authorList>
            <person name="Thomas-White K."/>
            <person name="Wolfe A.J."/>
        </authorList>
    </citation>
    <scope>NUCLEOTIDE SEQUENCE [LARGE SCALE GENOMIC DNA]</scope>
    <source>
        <strain evidence="7 8">UMB0064</strain>
    </source>
</reference>
<dbReference type="Pfam" id="PF01510">
    <property type="entry name" value="Amidase_2"/>
    <property type="match status" value="1"/>
</dbReference>
<organism evidence="7 8">
    <name type="scientific">Alloscardovia omnicolens</name>
    <dbReference type="NCBI Taxonomy" id="419015"/>
    <lineage>
        <taxon>Bacteria</taxon>
        <taxon>Bacillati</taxon>
        <taxon>Actinomycetota</taxon>
        <taxon>Actinomycetes</taxon>
        <taxon>Bifidobacteriales</taxon>
        <taxon>Bifidobacteriaceae</taxon>
        <taxon>Alloscardovia</taxon>
    </lineage>
</organism>
<dbReference type="EMBL" id="PKGU01000007">
    <property type="protein sequence ID" value="PKZ13983.1"/>
    <property type="molecule type" value="Genomic_DNA"/>
</dbReference>
<dbReference type="PANTHER" id="PTHR30417">
    <property type="entry name" value="N-ACETYLMURAMOYL-L-ALANINE AMIDASE AMID"/>
    <property type="match status" value="1"/>
</dbReference>
<evidence type="ECO:0000256" key="2">
    <source>
        <dbReference type="ARBA" id="ARBA00011901"/>
    </source>
</evidence>
<dbReference type="EC" id="3.5.1.28" evidence="2"/>
<evidence type="ECO:0000256" key="1">
    <source>
        <dbReference type="ARBA" id="ARBA00001561"/>
    </source>
</evidence>
<dbReference type="InterPro" id="IPR036505">
    <property type="entry name" value="Amidase/PGRP_sf"/>
</dbReference>
<evidence type="ECO:0000259" key="6">
    <source>
        <dbReference type="SMART" id="SM01095"/>
    </source>
</evidence>
<dbReference type="Gene3D" id="3.40.80.10">
    <property type="entry name" value="Peptidoglycan recognition protein-like"/>
    <property type="match status" value="1"/>
</dbReference>
<dbReference type="GO" id="GO:0071555">
    <property type="term" value="P:cell wall organization"/>
    <property type="evidence" value="ECO:0007669"/>
    <property type="project" value="UniProtKB-KW"/>
</dbReference>
<protein>
    <recommendedName>
        <fullName evidence="2">N-acetylmuramoyl-L-alanine amidase</fullName>
        <ecNumber evidence="2">3.5.1.28</ecNumber>
    </recommendedName>
</protein>
<dbReference type="GO" id="GO:0009253">
    <property type="term" value="P:peptidoglycan catabolic process"/>
    <property type="evidence" value="ECO:0007669"/>
    <property type="project" value="InterPro"/>
</dbReference>
<dbReference type="PANTHER" id="PTHR30417:SF1">
    <property type="entry name" value="N-ACETYLMURAMOYL-L-ALANINE AMIDASE AMID"/>
    <property type="match status" value="1"/>
</dbReference>
<evidence type="ECO:0000313" key="8">
    <source>
        <dbReference type="Proteomes" id="UP000242263"/>
    </source>
</evidence>
<name>A0A2I1M1G6_9BIFI</name>
<dbReference type="AlphaFoldDB" id="A0A2I1M1G6"/>
<dbReference type="SUPFAM" id="SSF55846">
    <property type="entry name" value="N-acetylmuramoyl-L-alanine amidase-like"/>
    <property type="match status" value="1"/>
</dbReference>